<protein>
    <recommendedName>
        <fullName evidence="3">GNAT family N-acetyltransferase</fullName>
    </recommendedName>
</protein>
<dbReference type="Gene3D" id="3.40.630.30">
    <property type="match status" value="1"/>
</dbReference>
<dbReference type="EMBL" id="JOOY01000154">
    <property type="protein sequence ID" value="OUI97394.1"/>
    <property type="molecule type" value="Genomic_DNA"/>
</dbReference>
<dbReference type="PANTHER" id="PTHR47017:SF1">
    <property type="entry name" value="ACYL-COA"/>
    <property type="match status" value="1"/>
</dbReference>
<sequence length="382" mass="42673">MPDWSIKLHDGMQSFTPTEWDTCAGADNPFVSHAFLSALEESQSVSARTGWLAQHVSLHAPDGTLAAVCPAYLKGHSWGEYVFDQGWARAFEAAGGSYYPKLQIAVPFTPAPGPRLLVHPNAPPETATVLADALRQICGQLQLSSAHVTFCTTQNSTPLSQRGWLPRLGMQYHWHNNGYQTFDDFLAALSSRKRKVLKRERRDANAAGLTFETLRGPDITPADWDAFYQFYQNTIDRKWGSAYLTRSFFSLLSEKLGERVVLMVARHGHQPVAAALNLVGTDTLYGRNWGCVGTWPFLHFELCYYRAIEFAIANGLKRVEAGAQGEHKIQRGYTPSLTHSAHWIENPSFRVSVAAFLEQERTAIQQEAQALTALSPYKQEQE</sequence>
<name>A0A252AZF6_9PROT</name>
<dbReference type="Pfam" id="PF04339">
    <property type="entry name" value="FemAB_like"/>
    <property type="match status" value="1"/>
</dbReference>
<dbReference type="RefSeq" id="WP_094756238.1">
    <property type="nucleotide sequence ID" value="NZ_JOOY01000154.1"/>
</dbReference>
<organism evidence="1 2">
    <name type="scientific">Acetobacter orientalis</name>
    <dbReference type="NCBI Taxonomy" id="146474"/>
    <lineage>
        <taxon>Bacteria</taxon>
        <taxon>Pseudomonadati</taxon>
        <taxon>Pseudomonadota</taxon>
        <taxon>Alphaproteobacteria</taxon>
        <taxon>Acetobacterales</taxon>
        <taxon>Acetobacteraceae</taxon>
        <taxon>Acetobacter</taxon>
    </lineage>
</organism>
<comment type="caution">
    <text evidence="1">The sequence shown here is derived from an EMBL/GenBank/DDBJ whole genome shotgun (WGS) entry which is preliminary data.</text>
</comment>
<dbReference type="PANTHER" id="PTHR47017">
    <property type="entry name" value="ACYL-COA"/>
    <property type="match status" value="1"/>
</dbReference>
<dbReference type="Proteomes" id="UP000194999">
    <property type="component" value="Unassembled WGS sequence"/>
</dbReference>
<dbReference type="InterPro" id="IPR007434">
    <property type="entry name" value="FemAB-like"/>
</dbReference>
<evidence type="ECO:0000313" key="1">
    <source>
        <dbReference type="EMBL" id="OUI97394.1"/>
    </source>
</evidence>
<proteinExistence type="predicted"/>
<gene>
    <name evidence="1" type="ORF">HK15_03565</name>
</gene>
<dbReference type="AlphaFoldDB" id="A0A252AZF6"/>
<dbReference type="InterPro" id="IPR016181">
    <property type="entry name" value="Acyl_CoA_acyltransferase"/>
</dbReference>
<reference evidence="1 2" key="1">
    <citation type="submission" date="2014-06" db="EMBL/GenBank/DDBJ databases">
        <authorList>
            <person name="Ju J."/>
            <person name="Zhang J."/>
        </authorList>
    </citation>
    <scope>NUCLEOTIDE SEQUENCE [LARGE SCALE GENOMIC DNA]</scope>
    <source>
        <strain evidence="1">DmW_048</strain>
    </source>
</reference>
<dbReference type="SUPFAM" id="SSF55729">
    <property type="entry name" value="Acyl-CoA N-acyltransferases (Nat)"/>
    <property type="match status" value="1"/>
</dbReference>
<evidence type="ECO:0000313" key="2">
    <source>
        <dbReference type="Proteomes" id="UP000194999"/>
    </source>
</evidence>
<accession>A0A252AZF6</accession>
<evidence type="ECO:0008006" key="3">
    <source>
        <dbReference type="Google" id="ProtNLM"/>
    </source>
</evidence>